<evidence type="ECO:0000256" key="2">
    <source>
        <dbReference type="ARBA" id="ARBA00022737"/>
    </source>
</evidence>
<dbReference type="FunFam" id="3.30.160.60:FF:002402">
    <property type="entry name" value="Zinc finger protein 347"/>
    <property type="match status" value="1"/>
</dbReference>
<evidence type="ECO:0000256" key="1">
    <source>
        <dbReference type="ARBA" id="ARBA00022723"/>
    </source>
</evidence>
<protein>
    <recommendedName>
        <fullName evidence="6">C2H2-type domain-containing protein</fullName>
    </recommendedName>
</protein>
<dbReference type="Gene3D" id="3.30.160.60">
    <property type="entry name" value="Classic Zinc Finger"/>
    <property type="match status" value="2"/>
</dbReference>
<accession>A0A8C9LS77</accession>
<dbReference type="InterPro" id="IPR036236">
    <property type="entry name" value="Znf_C2H2_sf"/>
</dbReference>
<dbReference type="GO" id="GO:0000978">
    <property type="term" value="F:RNA polymerase II cis-regulatory region sequence-specific DNA binding"/>
    <property type="evidence" value="ECO:0007669"/>
    <property type="project" value="TreeGrafter"/>
</dbReference>
<dbReference type="PANTHER" id="PTHR23235:SF178">
    <property type="entry name" value="C2H2-TYPE DOMAIN-CONTAINING PROTEIN-RELATED"/>
    <property type="match status" value="1"/>
</dbReference>
<reference evidence="7" key="1">
    <citation type="submission" date="2025-08" db="UniProtKB">
        <authorList>
            <consortium name="Ensembl"/>
        </authorList>
    </citation>
    <scope>IDENTIFICATION</scope>
</reference>
<evidence type="ECO:0000256" key="4">
    <source>
        <dbReference type="ARBA" id="ARBA00022833"/>
    </source>
</evidence>
<dbReference type="InterPro" id="IPR013087">
    <property type="entry name" value="Znf_C2H2_type"/>
</dbReference>
<evidence type="ECO:0000256" key="3">
    <source>
        <dbReference type="ARBA" id="ARBA00022771"/>
    </source>
</evidence>
<reference evidence="7" key="2">
    <citation type="submission" date="2025-09" db="UniProtKB">
        <authorList>
            <consortium name="Ensembl"/>
        </authorList>
    </citation>
    <scope>IDENTIFICATION</scope>
</reference>
<dbReference type="PROSITE" id="PS50157">
    <property type="entry name" value="ZINC_FINGER_C2H2_2"/>
    <property type="match status" value="2"/>
</dbReference>
<dbReference type="Proteomes" id="UP000694416">
    <property type="component" value="Unplaced"/>
</dbReference>
<feature type="domain" description="C2H2-type" evidence="6">
    <location>
        <begin position="33"/>
        <end position="53"/>
    </location>
</feature>
<name>A0A8C9LS77_9PRIM</name>
<dbReference type="SMART" id="SM00355">
    <property type="entry name" value="ZnF_C2H2"/>
    <property type="match status" value="1"/>
</dbReference>
<dbReference type="Ensembl" id="ENSPTET00000035341.1">
    <property type="protein sequence ID" value="ENSPTEP00000024912.1"/>
    <property type="gene ID" value="ENSPTEG00000025302.1"/>
</dbReference>
<feature type="domain" description="C2H2-type" evidence="6">
    <location>
        <begin position="54"/>
        <end position="81"/>
    </location>
</feature>
<dbReference type="FunFam" id="3.30.160.60:FF:000016">
    <property type="entry name" value="zinc finger protein 37 homolog"/>
    <property type="match status" value="1"/>
</dbReference>
<dbReference type="PANTHER" id="PTHR23235">
    <property type="entry name" value="KRUEPPEL-LIKE TRANSCRIPTION FACTOR"/>
    <property type="match status" value="1"/>
</dbReference>
<evidence type="ECO:0000313" key="7">
    <source>
        <dbReference type="Ensembl" id="ENSPTEP00000024912.1"/>
    </source>
</evidence>
<keyword evidence="2" id="KW-0677">Repeat</keyword>
<evidence type="ECO:0000313" key="8">
    <source>
        <dbReference type="Proteomes" id="UP000694416"/>
    </source>
</evidence>
<sequence>MNVARSLLAICALHDIGKIILWRRLTNVMNVAKVFNVSSHLARHRKIHTGEKPYKCNECGKVFIQSIHLTHHRNIHTGENLIVVMNVARSSVRIHTLHDIEIFILERRHTVVMNVARSLVKIES</sequence>
<dbReference type="GO" id="GO:0008270">
    <property type="term" value="F:zinc ion binding"/>
    <property type="evidence" value="ECO:0007669"/>
    <property type="project" value="UniProtKB-KW"/>
</dbReference>
<organism evidence="7 8">
    <name type="scientific">Piliocolobus tephrosceles</name>
    <name type="common">Ugandan red Colobus</name>
    <dbReference type="NCBI Taxonomy" id="591936"/>
    <lineage>
        <taxon>Eukaryota</taxon>
        <taxon>Metazoa</taxon>
        <taxon>Chordata</taxon>
        <taxon>Craniata</taxon>
        <taxon>Vertebrata</taxon>
        <taxon>Euteleostomi</taxon>
        <taxon>Mammalia</taxon>
        <taxon>Eutheria</taxon>
        <taxon>Euarchontoglires</taxon>
        <taxon>Primates</taxon>
        <taxon>Haplorrhini</taxon>
        <taxon>Catarrhini</taxon>
        <taxon>Cercopithecidae</taxon>
        <taxon>Colobinae</taxon>
        <taxon>Piliocolobus</taxon>
    </lineage>
</organism>
<keyword evidence="1" id="KW-0479">Metal-binding</keyword>
<dbReference type="PROSITE" id="PS00028">
    <property type="entry name" value="ZINC_FINGER_C2H2_1"/>
    <property type="match status" value="1"/>
</dbReference>
<keyword evidence="8" id="KW-1185">Reference proteome</keyword>
<keyword evidence="3 5" id="KW-0863">Zinc-finger</keyword>
<dbReference type="GO" id="GO:0000981">
    <property type="term" value="F:DNA-binding transcription factor activity, RNA polymerase II-specific"/>
    <property type="evidence" value="ECO:0007669"/>
    <property type="project" value="TreeGrafter"/>
</dbReference>
<dbReference type="SUPFAM" id="SSF57667">
    <property type="entry name" value="beta-beta-alpha zinc fingers"/>
    <property type="match status" value="1"/>
</dbReference>
<keyword evidence="4" id="KW-0862">Zinc</keyword>
<dbReference type="Pfam" id="PF13465">
    <property type="entry name" value="zf-H2C2_2"/>
    <property type="match status" value="1"/>
</dbReference>
<evidence type="ECO:0000259" key="6">
    <source>
        <dbReference type="PROSITE" id="PS50157"/>
    </source>
</evidence>
<dbReference type="AlphaFoldDB" id="A0A8C9LS77"/>
<proteinExistence type="predicted"/>
<evidence type="ECO:0000256" key="5">
    <source>
        <dbReference type="PROSITE-ProRule" id="PRU00042"/>
    </source>
</evidence>